<keyword evidence="6" id="KW-0539">Nucleus</keyword>
<feature type="region of interest" description="Disordered" evidence="7">
    <location>
        <begin position="143"/>
        <end position="166"/>
    </location>
</feature>
<dbReference type="InterPro" id="IPR032570">
    <property type="entry name" value="SF1-HH"/>
</dbReference>
<comment type="similarity">
    <text evidence="6">Belongs to the BBP/SF1 family.</text>
</comment>
<feature type="compositionally biased region" description="Basic and acidic residues" evidence="7">
    <location>
        <begin position="11"/>
        <end position="26"/>
    </location>
</feature>
<protein>
    <recommendedName>
        <fullName evidence="6">Branchpoint-bridging protein</fullName>
    </recommendedName>
</protein>
<dbReference type="SMART" id="SM00322">
    <property type="entry name" value="KH"/>
    <property type="match status" value="1"/>
</dbReference>
<feature type="compositionally biased region" description="Basic and acidic residues" evidence="7">
    <location>
        <begin position="255"/>
        <end position="273"/>
    </location>
</feature>
<dbReference type="Pfam" id="PF22675">
    <property type="entry name" value="KH-I_KHDC4-BBP"/>
    <property type="match status" value="1"/>
</dbReference>
<dbReference type="InterPro" id="IPR004087">
    <property type="entry name" value="KH_dom"/>
</dbReference>
<evidence type="ECO:0000256" key="3">
    <source>
        <dbReference type="ARBA" id="ARBA00022833"/>
    </source>
</evidence>
<evidence type="ECO:0000256" key="7">
    <source>
        <dbReference type="SAM" id="MobiDB-lite"/>
    </source>
</evidence>
<evidence type="ECO:0000256" key="5">
    <source>
        <dbReference type="PROSITE-ProRule" id="PRU00117"/>
    </source>
</evidence>
<comment type="function">
    <text evidence="6">Necessary for the splicing of pre-mRNA. Has a role in the recognition of the branch site (5'-UACUAAC-3'), the pyrimidine tract and the 3'-splice site at the 3'-end of introns.</text>
</comment>
<name>A0ABQ7H950_DUNSA</name>
<feature type="region of interest" description="Disordered" evidence="7">
    <location>
        <begin position="1"/>
        <end position="102"/>
    </location>
</feature>
<keyword evidence="6" id="KW-0507">mRNA processing</keyword>
<keyword evidence="1 6" id="KW-0479">Metal-binding</keyword>
<dbReference type="Pfam" id="PF16275">
    <property type="entry name" value="SF1-HH"/>
    <property type="match status" value="1"/>
</dbReference>
<evidence type="ECO:0000256" key="6">
    <source>
        <dbReference type="RuleBase" id="RU367126"/>
    </source>
</evidence>
<keyword evidence="2 6" id="KW-0863">Zinc-finger</keyword>
<dbReference type="PANTHER" id="PTHR11208:SF45">
    <property type="entry name" value="SPLICING FACTOR 1"/>
    <property type="match status" value="1"/>
</dbReference>
<keyword evidence="4 5" id="KW-0694">RNA-binding</keyword>
<comment type="caution">
    <text evidence="9">The sequence shown here is derived from an EMBL/GenBank/DDBJ whole genome shotgun (WGS) entry which is preliminary data.</text>
</comment>
<dbReference type="Proteomes" id="UP000815325">
    <property type="component" value="Unassembled WGS sequence"/>
</dbReference>
<dbReference type="EMBL" id="MU069444">
    <property type="protein sequence ID" value="KAF5843366.1"/>
    <property type="molecule type" value="Genomic_DNA"/>
</dbReference>
<comment type="subcellular location">
    <subcellularLocation>
        <location evidence="6">Nucleus</location>
    </subcellularLocation>
</comment>
<dbReference type="PROSITE" id="PS50084">
    <property type="entry name" value="KH_TYPE_1"/>
    <property type="match status" value="1"/>
</dbReference>
<evidence type="ECO:0000313" key="10">
    <source>
        <dbReference type="Proteomes" id="UP000815325"/>
    </source>
</evidence>
<keyword evidence="6" id="KW-0508">mRNA splicing</keyword>
<accession>A0ABQ7H950</accession>
<reference evidence="9" key="1">
    <citation type="submission" date="2017-08" db="EMBL/GenBank/DDBJ databases">
        <authorList>
            <person name="Polle J.E."/>
            <person name="Barry K."/>
            <person name="Cushman J."/>
            <person name="Schmutz J."/>
            <person name="Tran D."/>
            <person name="Hathwaick L.T."/>
            <person name="Yim W.C."/>
            <person name="Jenkins J."/>
            <person name="Mckie-Krisberg Z.M."/>
            <person name="Prochnik S."/>
            <person name="Lindquist E."/>
            <person name="Dockter R.B."/>
            <person name="Adam C."/>
            <person name="Molina H."/>
            <person name="Bunkerborg J."/>
            <person name="Jin E."/>
            <person name="Buchheim M."/>
            <person name="Magnuson J."/>
        </authorList>
    </citation>
    <scope>NUCLEOTIDE SEQUENCE</scope>
    <source>
        <strain evidence="9">CCAP 19/18</strain>
    </source>
</reference>
<evidence type="ECO:0000256" key="4">
    <source>
        <dbReference type="ARBA" id="ARBA00022884"/>
    </source>
</evidence>
<dbReference type="InterPro" id="IPR036612">
    <property type="entry name" value="KH_dom_type_1_sf"/>
</dbReference>
<evidence type="ECO:0000259" key="8">
    <source>
        <dbReference type="SMART" id="SM00322"/>
    </source>
</evidence>
<feature type="region of interest" description="Disordered" evidence="7">
    <location>
        <begin position="252"/>
        <end position="273"/>
    </location>
</feature>
<gene>
    <name evidence="9" type="ORF">DUNSADRAFT_17944</name>
</gene>
<organism evidence="9 10">
    <name type="scientific">Dunaliella salina</name>
    <name type="common">Green alga</name>
    <name type="synonym">Protococcus salinus</name>
    <dbReference type="NCBI Taxonomy" id="3046"/>
    <lineage>
        <taxon>Eukaryota</taxon>
        <taxon>Viridiplantae</taxon>
        <taxon>Chlorophyta</taxon>
        <taxon>core chlorophytes</taxon>
        <taxon>Chlorophyceae</taxon>
        <taxon>CS clade</taxon>
        <taxon>Chlamydomonadales</taxon>
        <taxon>Dunaliellaceae</taxon>
        <taxon>Dunaliella</taxon>
    </lineage>
</organism>
<sequence length="355" mass="40360">MDTPQELAEQALEKEQQQLQKQESKGREKRKKKWGAEKMEALSLLEQQGEASQHQHGQQVEDTSSQQEQQNKQHPSSGEPATKKRRSRWEEPPPPQAIISSSGLPIQLPQSLAHLIDVNPESLELNRQLNVVNQKLQNLAHGVLPEDYPPEGQRSPSPEPIYNDMGVRTNTRDQRLRESMLRQRNEIITELIKNNPNYKPPPDYRPEKKHRRLRIPVDEYPGYNFIGLIIGPRGNTQKRMEKETGAKIAIRGRGSVKEGRLRKDSSKPDPSENEELHVLVTADTDEQADIAAAMVKKLLMPLDETMNEHKRTQLRELAALNGTLRDIEALAPEHQDAALAEMFKLPDHIKAKGVP</sequence>
<dbReference type="PANTHER" id="PTHR11208">
    <property type="entry name" value="RNA-BINDING PROTEIN RELATED"/>
    <property type="match status" value="1"/>
</dbReference>
<feature type="domain" description="K Homology" evidence="8">
    <location>
        <begin position="209"/>
        <end position="300"/>
    </location>
</feature>
<keyword evidence="10" id="KW-1185">Reference proteome</keyword>
<dbReference type="CDD" id="cd02395">
    <property type="entry name" value="KH-I_BBP"/>
    <property type="match status" value="1"/>
</dbReference>
<dbReference type="Gene3D" id="6.10.140.1790">
    <property type="match status" value="1"/>
</dbReference>
<evidence type="ECO:0000256" key="1">
    <source>
        <dbReference type="ARBA" id="ARBA00022723"/>
    </source>
</evidence>
<feature type="compositionally biased region" description="Low complexity" evidence="7">
    <location>
        <begin position="1"/>
        <end position="10"/>
    </location>
</feature>
<dbReference type="SUPFAM" id="SSF54791">
    <property type="entry name" value="Eukaryotic type KH-domain (KH-domain type I)"/>
    <property type="match status" value="1"/>
</dbReference>
<evidence type="ECO:0000256" key="2">
    <source>
        <dbReference type="ARBA" id="ARBA00022771"/>
    </source>
</evidence>
<keyword evidence="6" id="KW-0747">Spliceosome</keyword>
<dbReference type="Gene3D" id="3.30.1370.10">
    <property type="entry name" value="K Homology domain, type 1"/>
    <property type="match status" value="1"/>
</dbReference>
<dbReference type="InterPro" id="IPR045071">
    <property type="entry name" value="BBP-like"/>
</dbReference>
<dbReference type="InterPro" id="IPR055256">
    <property type="entry name" value="KH_1_KHDC4/BBP-like"/>
</dbReference>
<keyword evidence="3 6" id="KW-0862">Zinc</keyword>
<dbReference type="InterPro" id="IPR047086">
    <property type="entry name" value="SF1-HH_sf"/>
</dbReference>
<feature type="compositionally biased region" description="Polar residues" evidence="7">
    <location>
        <begin position="45"/>
        <end position="76"/>
    </location>
</feature>
<evidence type="ECO:0000313" key="9">
    <source>
        <dbReference type="EMBL" id="KAF5843366.1"/>
    </source>
</evidence>
<proteinExistence type="inferred from homology"/>